<dbReference type="Gene3D" id="2.160.20.10">
    <property type="entry name" value="Single-stranded right-handed beta-helix, Pectin lyase-like"/>
    <property type="match status" value="1"/>
</dbReference>
<dbReference type="Proteomes" id="UP000593560">
    <property type="component" value="Unassembled WGS sequence"/>
</dbReference>
<accession>A0A7J9H8G0</accession>
<proteinExistence type="predicted"/>
<dbReference type="InterPro" id="IPR012334">
    <property type="entry name" value="Pectin_lyas_fold"/>
</dbReference>
<sequence length="74" mass="8212">NTDIFVEKREGGGFTVITAQARESSSEDTGYSSNPRVVYAYTDMSNVVNPAGWTHNRFPERAKIQVQGARCKSQ</sequence>
<dbReference type="AlphaFoldDB" id="A0A7J9H8G0"/>
<gene>
    <name evidence="1" type="ORF">Gohar_005394</name>
</gene>
<dbReference type="OrthoDB" id="994327at2759"/>
<evidence type="ECO:0000313" key="2">
    <source>
        <dbReference type="Proteomes" id="UP000593560"/>
    </source>
</evidence>
<name>A0A7J9H8G0_9ROSI</name>
<feature type="non-terminal residue" evidence="1">
    <location>
        <position position="1"/>
    </location>
</feature>
<comment type="caution">
    <text evidence="1">The sequence shown here is derived from an EMBL/GenBank/DDBJ whole genome shotgun (WGS) entry which is preliminary data.</text>
</comment>
<evidence type="ECO:0000313" key="1">
    <source>
        <dbReference type="EMBL" id="MBA0805908.1"/>
    </source>
</evidence>
<evidence type="ECO:0008006" key="3">
    <source>
        <dbReference type="Google" id="ProtNLM"/>
    </source>
</evidence>
<organism evidence="1 2">
    <name type="scientific">Gossypium harknessii</name>
    <dbReference type="NCBI Taxonomy" id="34285"/>
    <lineage>
        <taxon>Eukaryota</taxon>
        <taxon>Viridiplantae</taxon>
        <taxon>Streptophyta</taxon>
        <taxon>Embryophyta</taxon>
        <taxon>Tracheophyta</taxon>
        <taxon>Spermatophyta</taxon>
        <taxon>Magnoliopsida</taxon>
        <taxon>eudicotyledons</taxon>
        <taxon>Gunneridae</taxon>
        <taxon>Pentapetalae</taxon>
        <taxon>rosids</taxon>
        <taxon>malvids</taxon>
        <taxon>Malvales</taxon>
        <taxon>Malvaceae</taxon>
        <taxon>Malvoideae</taxon>
        <taxon>Gossypium</taxon>
    </lineage>
</organism>
<reference evidence="1 2" key="1">
    <citation type="journal article" date="2019" name="Genome Biol. Evol.">
        <title>Insights into the evolution of the New World diploid cottons (Gossypium, subgenus Houzingenia) based on genome sequencing.</title>
        <authorList>
            <person name="Grover C.E."/>
            <person name="Arick M.A. 2nd"/>
            <person name="Thrash A."/>
            <person name="Conover J.L."/>
            <person name="Sanders W.S."/>
            <person name="Peterson D.G."/>
            <person name="Frelichowski J.E."/>
            <person name="Scheffler J.A."/>
            <person name="Scheffler B.E."/>
            <person name="Wendel J.F."/>
        </authorList>
    </citation>
    <scope>NUCLEOTIDE SEQUENCE [LARGE SCALE GENOMIC DNA]</scope>
    <source>
        <strain evidence="1">0</strain>
        <tissue evidence="1">Leaf</tissue>
    </source>
</reference>
<keyword evidence="2" id="KW-1185">Reference proteome</keyword>
<dbReference type="EMBL" id="JABFAD010000008">
    <property type="protein sequence ID" value="MBA0805908.1"/>
    <property type="molecule type" value="Genomic_DNA"/>
</dbReference>
<protein>
    <recommendedName>
        <fullName evidence="3">Pectinesterase</fullName>
    </recommendedName>
</protein>